<reference evidence="11" key="1">
    <citation type="journal article" date="2024" name="Int. J. Syst. Evol. Microbiol.">
        <title>Methylomarinovum tepidoasis sp. nov., a moderately thermophilic methanotroph of the family Methylothermaceae isolated from a deep-sea hydrothermal field.</title>
        <authorList>
            <person name="Hirayama H."/>
            <person name="Takaki Y."/>
            <person name="Abe M."/>
            <person name="Miyazaki M."/>
            <person name="Uematsu K."/>
            <person name="Matsui Y."/>
            <person name="Takai K."/>
        </authorList>
    </citation>
    <scope>NUCLEOTIDE SEQUENCE [LARGE SCALE GENOMIC DNA]</scope>
    <source>
        <strain evidence="11">IT-9</strain>
    </source>
</reference>
<evidence type="ECO:0000256" key="7">
    <source>
        <dbReference type="PROSITE-ProRule" id="PRU00473"/>
    </source>
</evidence>
<name>A0AAU9C1Y2_9GAMM</name>
<dbReference type="InterPro" id="IPR006665">
    <property type="entry name" value="OmpA-like"/>
</dbReference>
<dbReference type="KEGG" id="mcau:MIT9_P1176"/>
<evidence type="ECO:0000313" key="10">
    <source>
        <dbReference type="EMBL" id="BCX81598.1"/>
    </source>
</evidence>
<keyword evidence="3" id="KW-1003">Cell membrane</keyword>
<dbReference type="AlphaFoldDB" id="A0AAU9C1Y2"/>
<dbReference type="Pfam" id="PF13677">
    <property type="entry name" value="MotB_plug"/>
    <property type="match status" value="1"/>
</dbReference>
<protein>
    <submittedName>
        <fullName evidence="10">Chemotaxis protein MotB</fullName>
    </submittedName>
</protein>
<feature type="domain" description="OmpA-like" evidence="9">
    <location>
        <begin position="127"/>
        <end position="248"/>
    </location>
</feature>
<feature type="transmembrane region" description="Helical" evidence="8">
    <location>
        <begin position="21"/>
        <end position="42"/>
    </location>
</feature>
<dbReference type="InterPro" id="IPR025713">
    <property type="entry name" value="MotB-like_N_dom"/>
</dbReference>
<evidence type="ECO:0000256" key="1">
    <source>
        <dbReference type="ARBA" id="ARBA00004162"/>
    </source>
</evidence>
<evidence type="ECO:0000259" key="9">
    <source>
        <dbReference type="PROSITE" id="PS51123"/>
    </source>
</evidence>
<evidence type="ECO:0000256" key="2">
    <source>
        <dbReference type="ARBA" id="ARBA00008914"/>
    </source>
</evidence>
<dbReference type="Pfam" id="PF00691">
    <property type="entry name" value="OmpA"/>
    <property type="match status" value="1"/>
</dbReference>
<evidence type="ECO:0000256" key="3">
    <source>
        <dbReference type="ARBA" id="ARBA00022475"/>
    </source>
</evidence>
<dbReference type="PANTHER" id="PTHR30329">
    <property type="entry name" value="STATOR ELEMENT OF FLAGELLAR MOTOR COMPLEX"/>
    <property type="match status" value="1"/>
</dbReference>
<proteinExistence type="inferred from homology"/>
<keyword evidence="6 7" id="KW-0472">Membrane</keyword>
<keyword evidence="11" id="KW-1185">Reference proteome</keyword>
<evidence type="ECO:0000256" key="4">
    <source>
        <dbReference type="ARBA" id="ARBA00022692"/>
    </source>
</evidence>
<evidence type="ECO:0000256" key="5">
    <source>
        <dbReference type="ARBA" id="ARBA00022989"/>
    </source>
</evidence>
<dbReference type="InterPro" id="IPR050330">
    <property type="entry name" value="Bact_OuterMem_StrucFunc"/>
</dbReference>
<dbReference type="SUPFAM" id="SSF103088">
    <property type="entry name" value="OmpA-like"/>
    <property type="match status" value="1"/>
</dbReference>
<dbReference type="PANTHER" id="PTHR30329:SF20">
    <property type="entry name" value="EXPORTED PROTEIN"/>
    <property type="match status" value="1"/>
</dbReference>
<sequence>MRIRNRRPAAPEPETENHERWLVSYADFITLLFAFFVVMYAISNLNAGKYRVMARSLEKAFKEKKETPAAKVSDPIQIGETPRSPAPIQVDTGLAGEQVRLARISEQLEEVLAPYIDQDLIAVERNPYWVAVEMKSGMLFPSGSAELNPEVDPVIAKLAEVVRQMPANPVYVEGHTDNVPIHNRLFPSNWELSAARAASVVRRLIHYGVAPPRLAAVGYGAEHPVADNGTAEGRYRNRRVVMVLQSKTLARYPVTGGERQRLLAQPRE</sequence>
<evidence type="ECO:0000313" key="11">
    <source>
        <dbReference type="Proteomes" id="UP001321825"/>
    </source>
</evidence>
<keyword evidence="4 8" id="KW-0812">Transmembrane</keyword>
<comment type="subcellular location">
    <subcellularLocation>
        <location evidence="1">Cell membrane</location>
        <topology evidence="1">Single-pass membrane protein</topology>
    </subcellularLocation>
</comment>
<dbReference type="RefSeq" id="WP_317706516.1">
    <property type="nucleotide sequence ID" value="NZ_AP024714.1"/>
</dbReference>
<dbReference type="EMBL" id="AP024714">
    <property type="protein sequence ID" value="BCX81598.1"/>
    <property type="molecule type" value="Genomic_DNA"/>
</dbReference>
<accession>A0AAU9C1Y2</accession>
<evidence type="ECO:0000256" key="8">
    <source>
        <dbReference type="SAM" id="Phobius"/>
    </source>
</evidence>
<gene>
    <name evidence="10" type="ORF">MIT9_P1176</name>
</gene>
<organism evidence="10 11">
    <name type="scientific">Methylomarinovum caldicuralii</name>
    <dbReference type="NCBI Taxonomy" id="438856"/>
    <lineage>
        <taxon>Bacteria</taxon>
        <taxon>Pseudomonadati</taxon>
        <taxon>Pseudomonadota</taxon>
        <taxon>Gammaproteobacteria</taxon>
        <taxon>Methylococcales</taxon>
        <taxon>Methylothermaceae</taxon>
        <taxon>Methylomarinovum</taxon>
    </lineage>
</organism>
<keyword evidence="5 8" id="KW-1133">Transmembrane helix</keyword>
<dbReference type="NCBIfam" id="NF006541">
    <property type="entry name" value="PRK09038.1"/>
    <property type="match status" value="1"/>
</dbReference>
<comment type="similarity">
    <text evidence="2">Belongs to the MotB family.</text>
</comment>
<dbReference type="Gene3D" id="3.30.1330.60">
    <property type="entry name" value="OmpA-like domain"/>
    <property type="match status" value="1"/>
</dbReference>
<dbReference type="InterPro" id="IPR036737">
    <property type="entry name" value="OmpA-like_sf"/>
</dbReference>
<evidence type="ECO:0000256" key="6">
    <source>
        <dbReference type="ARBA" id="ARBA00023136"/>
    </source>
</evidence>
<dbReference type="PROSITE" id="PS51123">
    <property type="entry name" value="OMPA_2"/>
    <property type="match status" value="1"/>
</dbReference>
<dbReference type="Proteomes" id="UP001321825">
    <property type="component" value="Chromosome"/>
</dbReference>
<dbReference type="CDD" id="cd07185">
    <property type="entry name" value="OmpA_C-like"/>
    <property type="match status" value="1"/>
</dbReference>
<dbReference type="GO" id="GO:0005886">
    <property type="term" value="C:plasma membrane"/>
    <property type="evidence" value="ECO:0007669"/>
    <property type="project" value="UniProtKB-SubCell"/>
</dbReference>